<dbReference type="Proteomes" id="UP000886335">
    <property type="component" value="Unassembled WGS sequence"/>
</dbReference>
<comment type="caution">
    <text evidence="3">The sequence shown here is derived from an EMBL/GenBank/DDBJ whole genome shotgun (WGS) entry which is preliminary data.</text>
</comment>
<keyword evidence="1" id="KW-0732">Signal</keyword>
<feature type="chain" id="PRO_5032331783" description="Anthrax toxin lethal/endema factor N-/C-terminal domain-containing protein" evidence="1">
    <location>
        <begin position="29"/>
        <end position="216"/>
    </location>
</feature>
<feature type="signal peptide" evidence="1">
    <location>
        <begin position="1"/>
        <end position="28"/>
    </location>
</feature>
<evidence type="ECO:0000256" key="1">
    <source>
        <dbReference type="SAM" id="SignalP"/>
    </source>
</evidence>
<sequence length="216" mass="25079">MKRTILNNLIIAATLITSLAGIPSTADARQFTPAATLEEAEKVAKATYNFIAYKSPAFYGTKVEKHQRIGRLNQINKEVHRLEAAYGITLPRVNILHVTDTNRGFYNYRRDEIVFSTRKLEHTLRHEFAHVIDRRLEITGRNWHNLVRTMKQQYQFSPSDYALTNTEEYWAEAFAYFTAPDYGKNGQRFPEELERFIMNVIQQLRTIDAGQITCEC</sequence>
<evidence type="ECO:0000313" key="3">
    <source>
        <dbReference type="EMBL" id="HED31522.1"/>
    </source>
</evidence>
<accession>A0A831WPM2</accession>
<dbReference type="Pfam" id="PF07737">
    <property type="entry name" value="ATLF"/>
    <property type="match status" value="1"/>
</dbReference>
<dbReference type="EMBL" id="DSBW01000165">
    <property type="protein sequence ID" value="HED31522.1"/>
    <property type="molecule type" value="Genomic_DNA"/>
</dbReference>
<reference evidence="3" key="1">
    <citation type="journal article" date="2020" name="mSystems">
        <title>Genome- and Community-Level Interaction Insights into Carbon Utilization and Element Cycling Functions of Hydrothermarchaeota in Hydrothermal Sediment.</title>
        <authorList>
            <person name="Zhou Z."/>
            <person name="Liu Y."/>
            <person name="Xu W."/>
            <person name="Pan J."/>
            <person name="Luo Z.H."/>
            <person name="Li M."/>
        </authorList>
    </citation>
    <scope>NUCLEOTIDE SEQUENCE [LARGE SCALE GENOMIC DNA]</scope>
    <source>
        <strain evidence="3">SpSt-1181</strain>
    </source>
</reference>
<proteinExistence type="predicted"/>
<dbReference type="InterPro" id="IPR024079">
    <property type="entry name" value="MetalloPept_cat_dom_sf"/>
</dbReference>
<organism evidence="3">
    <name type="scientific">Prosthecochloris aestuarii</name>
    <dbReference type="NCBI Taxonomy" id="1102"/>
    <lineage>
        <taxon>Bacteria</taxon>
        <taxon>Pseudomonadati</taxon>
        <taxon>Chlorobiota</taxon>
        <taxon>Chlorobiia</taxon>
        <taxon>Chlorobiales</taxon>
        <taxon>Chlorobiaceae</taxon>
        <taxon>Prosthecochloris</taxon>
    </lineage>
</organism>
<dbReference type="SUPFAM" id="SSF55486">
    <property type="entry name" value="Metalloproteases ('zincins'), catalytic domain"/>
    <property type="match status" value="1"/>
</dbReference>
<protein>
    <recommendedName>
        <fullName evidence="2">Anthrax toxin lethal/endema factor N-/C-terminal domain-containing protein</fullName>
    </recommendedName>
</protein>
<dbReference type="Gene3D" id="3.40.390.10">
    <property type="entry name" value="Collagenase (Catalytic Domain)"/>
    <property type="match status" value="1"/>
</dbReference>
<evidence type="ECO:0000259" key="2">
    <source>
        <dbReference type="Pfam" id="PF07737"/>
    </source>
</evidence>
<dbReference type="GO" id="GO:0008237">
    <property type="term" value="F:metallopeptidase activity"/>
    <property type="evidence" value="ECO:0007669"/>
    <property type="project" value="InterPro"/>
</dbReference>
<name>A0A831WPM2_PROAE</name>
<feature type="domain" description="Anthrax toxin lethal/endema factor N-/C-terminal" evidence="2">
    <location>
        <begin position="119"/>
        <end position="181"/>
    </location>
</feature>
<dbReference type="InterPro" id="IPR014781">
    <property type="entry name" value="Anthrax_toxin_lethal/edema_N/C"/>
</dbReference>
<gene>
    <name evidence="3" type="ORF">ENN50_07560</name>
</gene>
<dbReference type="AlphaFoldDB" id="A0A831WPM2"/>